<evidence type="ECO:0000256" key="2">
    <source>
        <dbReference type="ARBA" id="ARBA00023015"/>
    </source>
</evidence>
<dbReference type="AlphaFoldDB" id="J3LM28"/>
<dbReference type="PANTHER" id="PTHR11945">
    <property type="entry name" value="MADS BOX PROTEIN"/>
    <property type="match status" value="1"/>
</dbReference>
<dbReference type="Pfam" id="PF00319">
    <property type="entry name" value="SRF-TF"/>
    <property type="match status" value="1"/>
</dbReference>
<dbReference type="InterPro" id="IPR036879">
    <property type="entry name" value="TF_MADSbox_sf"/>
</dbReference>
<keyword evidence="2" id="KW-0805">Transcription regulation</keyword>
<name>J3LM28_ORYBR</name>
<dbReference type="GO" id="GO:0046983">
    <property type="term" value="F:protein dimerization activity"/>
    <property type="evidence" value="ECO:0007669"/>
    <property type="project" value="InterPro"/>
</dbReference>
<feature type="domain" description="MADS-box" evidence="6">
    <location>
        <begin position="22"/>
        <end position="56"/>
    </location>
</feature>
<evidence type="ECO:0000256" key="4">
    <source>
        <dbReference type="ARBA" id="ARBA00023163"/>
    </source>
</evidence>
<keyword evidence="4" id="KW-0804">Transcription</keyword>
<dbReference type="InterPro" id="IPR002100">
    <property type="entry name" value="TF_MADSbox"/>
</dbReference>
<evidence type="ECO:0000256" key="5">
    <source>
        <dbReference type="ARBA" id="ARBA00023242"/>
    </source>
</evidence>
<comment type="subcellular location">
    <subcellularLocation>
        <location evidence="1">Nucleus</location>
    </subcellularLocation>
</comment>
<dbReference type="GO" id="GO:0000978">
    <property type="term" value="F:RNA polymerase II cis-regulatory region sequence-specific DNA binding"/>
    <property type="evidence" value="ECO:0007669"/>
    <property type="project" value="TreeGrafter"/>
</dbReference>
<proteinExistence type="predicted"/>
<keyword evidence="8" id="KW-1185">Reference proteome</keyword>
<evidence type="ECO:0000259" key="6">
    <source>
        <dbReference type="PROSITE" id="PS50066"/>
    </source>
</evidence>
<dbReference type="SUPFAM" id="SSF55455">
    <property type="entry name" value="SRF-like"/>
    <property type="match status" value="1"/>
</dbReference>
<dbReference type="Gene3D" id="3.40.1810.10">
    <property type="entry name" value="Transcription factor, MADS-box"/>
    <property type="match status" value="1"/>
</dbReference>
<dbReference type="SMART" id="SM00432">
    <property type="entry name" value="MADS"/>
    <property type="match status" value="1"/>
</dbReference>
<evidence type="ECO:0000256" key="3">
    <source>
        <dbReference type="ARBA" id="ARBA00023125"/>
    </source>
</evidence>
<evidence type="ECO:0000313" key="7">
    <source>
        <dbReference type="EnsemblPlants" id="OB03G21040.1"/>
    </source>
</evidence>
<dbReference type="OMA" id="SKRHTTI"/>
<dbReference type="GO" id="GO:0000981">
    <property type="term" value="F:DNA-binding transcription factor activity, RNA polymerase II-specific"/>
    <property type="evidence" value="ECO:0007669"/>
    <property type="project" value="TreeGrafter"/>
</dbReference>
<keyword evidence="3" id="KW-0238">DNA-binding</keyword>
<dbReference type="STRING" id="4533.J3LM28"/>
<accession>J3LM28</accession>
<dbReference type="Gramene" id="OB03G21040.1">
    <property type="protein sequence ID" value="OB03G21040.1"/>
    <property type="gene ID" value="OB03G21040"/>
</dbReference>
<sequence>MVKCRPHTSRKMIGVKCGNKVRDACFSRRHTTIFNKANELAILCGVMVAAVFVSPNANGGIFSFGYPSVSTVANRFLADHAASSTSVSNSTQGGRDVEIRELEREERELTEQLQASTYQNKLLQEAIAALDGGRMMQLLRCDFAEFGPKDLVGPR</sequence>
<dbReference type="EnsemblPlants" id="OB03G21040.1">
    <property type="protein sequence ID" value="OB03G21040.1"/>
    <property type="gene ID" value="OB03G21040"/>
</dbReference>
<evidence type="ECO:0000256" key="1">
    <source>
        <dbReference type="ARBA" id="ARBA00004123"/>
    </source>
</evidence>
<keyword evidence="5" id="KW-0539">Nucleus</keyword>
<evidence type="ECO:0000313" key="8">
    <source>
        <dbReference type="Proteomes" id="UP000006038"/>
    </source>
</evidence>
<dbReference type="PANTHER" id="PTHR11945:SF629">
    <property type="entry name" value="OS02G0164450 PROTEIN"/>
    <property type="match status" value="1"/>
</dbReference>
<protein>
    <recommendedName>
        <fullName evidence="6">MADS-box domain-containing protein</fullName>
    </recommendedName>
</protein>
<dbReference type="HOGENOM" id="CLU_053053_5_6_1"/>
<dbReference type="Proteomes" id="UP000006038">
    <property type="component" value="Chromosome 3"/>
</dbReference>
<organism evidence="7">
    <name type="scientific">Oryza brachyantha</name>
    <name type="common">malo sina</name>
    <dbReference type="NCBI Taxonomy" id="4533"/>
    <lineage>
        <taxon>Eukaryota</taxon>
        <taxon>Viridiplantae</taxon>
        <taxon>Streptophyta</taxon>
        <taxon>Embryophyta</taxon>
        <taxon>Tracheophyta</taxon>
        <taxon>Spermatophyta</taxon>
        <taxon>Magnoliopsida</taxon>
        <taxon>Liliopsida</taxon>
        <taxon>Poales</taxon>
        <taxon>Poaceae</taxon>
        <taxon>BOP clade</taxon>
        <taxon>Oryzoideae</taxon>
        <taxon>Oryzeae</taxon>
        <taxon>Oryzinae</taxon>
        <taxon>Oryza</taxon>
    </lineage>
</organism>
<reference evidence="7" key="1">
    <citation type="journal article" date="2013" name="Nat. Commun.">
        <title>Whole-genome sequencing of Oryza brachyantha reveals mechanisms underlying Oryza genome evolution.</title>
        <authorList>
            <person name="Chen J."/>
            <person name="Huang Q."/>
            <person name="Gao D."/>
            <person name="Wang J."/>
            <person name="Lang Y."/>
            <person name="Liu T."/>
            <person name="Li B."/>
            <person name="Bai Z."/>
            <person name="Luis Goicoechea J."/>
            <person name="Liang C."/>
            <person name="Chen C."/>
            <person name="Zhang W."/>
            <person name="Sun S."/>
            <person name="Liao Y."/>
            <person name="Zhang X."/>
            <person name="Yang L."/>
            <person name="Song C."/>
            <person name="Wang M."/>
            <person name="Shi J."/>
            <person name="Liu G."/>
            <person name="Liu J."/>
            <person name="Zhou H."/>
            <person name="Zhou W."/>
            <person name="Yu Q."/>
            <person name="An N."/>
            <person name="Chen Y."/>
            <person name="Cai Q."/>
            <person name="Wang B."/>
            <person name="Liu B."/>
            <person name="Min J."/>
            <person name="Huang Y."/>
            <person name="Wu H."/>
            <person name="Li Z."/>
            <person name="Zhang Y."/>
            <person name="Yin Y."/>
            <person name="Song W."/>
            <person name="Jiang J."/>
            <person name="Jackson S.A."/>
            <person name="Wing R.A."/>
            <person name="Wang J."/>
            <person name="Chen M."/>
        </authorList>
    </citation>
    <scope>NUCLEOTIDE SEQUENCE [LARGE SCALE GENOMIC DNA]</scope>
    <source>
        <strain evidence="7">cv. IRGC 101232</strain>
    </source>
</reference>
<reference evidence="7" key="2">
    <citation type="submission" date="2013-04" db="UniProtKB">
        <authorList>
            <consortium name="EnsemblPlants"/>
        </authorList>
    </citation>
    <scope>IDENTIFICATION</scope>
</reference>
<dbReference type="GO" id="GO:0005634">
    <property type="term" value="C:nucleus"/>
    <property type="evidence" value="ECO:0007669"/>
    <property type="project" value="UniProtKB-SubCell"/>
</dbReference>
<dbReference type="PROSITE" id="PS50066">
    <property type="entry name" value="MADS_BOX_2"/>
    <property type="match status" value="1"/>
</dbReference>